<gene>
    <name evidence="3" type="ORF">P171DRAFT_509668</name>
</gene>
<feature type="chain" id="PRO_5040396151" evidence="2">
    <location>
        <begin position="18"/>
        <end position="403"/>
    </location>
</feature>
<feature type="region of interest" description="Disordered" evidence="1">
    <location>
        <begin position="197"/>
        <end position="337"/>
    </location>
</feature>
<feature type="compositionally biased region" description="Polar residues" evidence="1">
    <location>
        <begin position="307"/>
        <end position="317"/>
    </location>
</feature>
<dbReference type="OrthoDB" id="10530107at2759"/>
<evidence type="ECO:0000256" key="2">
    <source>
        <dbReference type="SAM" id="SignalP"/>
    </source>
</evidence>
<dbReference type="EMBL" id="MU001496">
    <property type="protein sequence ID" value="KAF2447396.1"/>
    <property type="molecule type" value="Genomic_DNA"/>
</dbReference>
<feature type="compositionally biased region" description="Low complexity" evidence="1">
    <location>
        <begin position="205"/>
        <end position="215"/>
    </location>
</feature>
<protein>
    <submittedName>
        <fullName evidence="3">Uncharacterized protein</fullName>
    </submittedName>
</protein>
<evidence type="ECO:0000256" key="1">
    <source>
        <dbReference type="SAM" id="MobiDB-lite"/>
    </source>
</evidence>
<name>A0A9P4UEF6_9PLEO</name>
<keyword evidence="4" id="KW-1185">Reference proteome</keyword>
<feature type="compositionally biased region" description="Polar residues" evidence="1">
    <location>
        <begin position="328"/>
        <end position="337"/>
    </location>
</feature>
<proteinExistence type="predicted"/>
<feature type="compositionally biased region" description="Basic and acidic residues" evidence="1">
    <location>
        <begin position="235"/>
        <end position="246"/>
    </location>
</feature>
<organism evidence="3 4">
    <name type="scientific">Karstenula rhodostoma CBS 690.94</name>
    <dbReference type="NCBI Taxonomy" id="1392251"/>
    <lineage>
        <taxon>Eukaryota</taxon>
        <taxon>Fungi</taxon>
        <taxon>Dikarya</taxon>
        <taxon>Ascomycota</taxon>
        <taxon>Pezizomycotina</taxon>
        <taxon>Dothideomycetes</taxon>
        <taxon>Pleosporomycetidae</taxon>
        <taxon>Pleosporales</taxon>
        <taxon>Massarineae</taxon>
        <taxon>Didymosphaeriaceae</taxon>
        <taxon>Karstenula</taxon>
    </lineage>
</organism>
<keyword evidence="2" id="KW-0732">Signal</keyword>
<accession>A0A9P4UEF6</accession>
<dbReference type="Proteomes" id="UP000799764">
    <property type="component" value="Unassembled WGS sequence"/>
</dbReference>
<evidence type="ECO:0000313" key="4">
    <source>
        <dbReference type="Proteomes" id="UP000799764"/>
    </source>
</evidence>
<feature type="signal peptide" evidence="2">
    <location>
        <begin position="1"/>
        <end position="17"/>
    </location>
</feature>
<comment type="caution">
    <text evidence="3">The sequence shown here is derived from an EMBL/GenBank/DDBJ whole genome shotgun (WGS) entry which is preliminary data.</text>
</comment>
<reference evidence="3" key="1">
    <citation type="journal article" date="2020" name="Stud. Mycol.">
        <title>101 Dothideomycetes genomes: a test case for predicting lifestyles and emergence of pathogens.</title>
        <authorList>
            <person name="Haridas S."/>
            <person name="Albert R."/>
            <person name="Binder M."/>
            <person name="Bloem J."/>
            <person name="Labutti K."/>
            <person name="Salamov A."/>
            <person name="Andreopoulos B."/>
            <person name="Baker S."/>
            <person name="Barry K."/>
            <person name="Bills G."/>
            <person name="Bluhm B."/>
            <person name="Cannon C."/>
            <person name="Castanera R."/>
            <person name="Culley D."/>
            <person name="Daum C."/>
            <person name="Ezra D."/>
            <person name="Gonzalez J."/>
            <person name="Henrissat B."/>
            <person name="Kuo A."/>
            <person name="Liang C."/>
            <person name="Lipzen A."/>
            <person name="Lutzoni F."/>
            <person name="Magnuson J."/>
            <person name="Mondo S."/>
            <person name="Nolan M."/>
            <person name="Ohm R."/>
            <person name="Pangilinan J."/>
            <person name="Park H.-J."/>
            <person name="Ramirez L."/>
            <person name="Alfaro M."/>
            <person name="Sun H."/>
            <person name="Tritt A."/>
            <person name="Yoshinaga Y."/>
            <person name="Zwiers L.-H."/>
            <person name="Turgeon B."/>
            <person name="Goodwin S."/>
            <person name="Spatafora J."/>
            <person name="Crous P."/>
            <person name="Grigoriev I."/>
        </authorList>
    </citation>
    <scope>NUCLEOTIDE SEQUENCE</scope>
    <source>
        <strain evidence="3">CBS 690.94</strain>
    </source>
</reference>
<dbReference type="AlphaFoldDB" id="A0A9P4UEF6"/>
<evidence type="ECO:0000313" key="3">
    <source>
        <dbReference type="EMBL" id="KAF2447396.1"/>
    </source>
</evidence>
<feature type="compositionally biased region" description="Acidic residues" evidence="1">
    <location>
        <begin position="216"/>
        <end position="234"/>
    </location>
</feature>
<feature type="compositionally biased region" description="Low complexity" evidence="1">
    <location>
        <begin position="271"/>
        <end position="284"/>
    </location>
</feature>
<feature type="compositionally biased region" description="Low complexity" evidence="1">
    <location>
        <begin position="294"/>
        <end position="306"/>
    </location>
</feature>
<sequence length="403" mass="42540">MHSSAFIFTVLPAAVLAVLPNNITYPRHVLHKGNFTLPSDSPVAKPIVSFDAYPGAFIGVASICTQPVVTVTATVTSATSCGGKPSHTIVVFDDGKYDRPGISKTAAVAITATAPWPVSASGIVTGVNSGNSFQIPTTQHINKWAETYSASTATIKLNTTSISGIFVNPALLTQTHHADKTRTSTLVGFYTKTKVPAHTAVPAPSETDASSSNDNTDVDDEDEEDFYEDPEDDAEKTASVKFHETKQVSATAAITGAPKSLKTTDQKKHTSSSTKKPTAKPEPTGRQSTAKNFTALTLSASTASTLPKSSQSKTKATSPAEKTETSPKHSATTTSQAYLQPEDLFTDIPVPTLPYSKTYVAQFPLSSLTLSYKPAHHGHISVASPLVTTKTDDRLDSLSATVT</sequence>